<gene>
    <name evidence="1" type="ORF">SAMN05444586_103332</name>
</gene>
<reference evidence="2" key="1">
    <citation type="submission" date="2016-10" db="EMBL/GenBank/DDBJ databases">
        <authorList>
            <person name="Varghese N."/>
            <person name="Submissions S."/>
        </authorList>
    </citation>
    <scope>NUCLEOTIDE SEQUENCE [LARGE SCALE GENOMIC DNA]</scope>
    <source>
        <strain evidence="2">ANC 5076</strain>
    </source>
</reference>
<proteinExistence type="predicted"/>
<protein>
    <submittedName>
        <fullName evidence="1">Uncharacterized protein</fullName>
    </submittedName>
</protein>
<name>A0A1I6VV34_9GAMM</name>
<organism evidence="1 2">
    <name type="scientific">Acinetobacter bohemicus</name>
    <dbReference type="NCBI Taxonomy" id="1435036"/>
    <lineage>
        <taxon>Bacteria</taxon>
        <taxon>Pseudomonadati</taxon>
        <taxon>Pseudomonadota</taxon>
        <taxon>Gammaproteobacteria</taxon>
        <taxon>Moraxellales</taxon>
        <taxon>Moraxellaceae</taxon>
        <taxon>Acinetobacter</taxon>
    </lineage>
</organism>
<evidence type="ECO:0000313" key="1">
    <source>
        <dbReference type="EMBL" id="SFT17586.1"/>
    </source>
</evidence>
<accession>A0A1I6VV34</accession>
<keyword evidence="2" id="KW-1185">Reference proteome</keyword>
<dbReference type="RefSeq" id="WP_074947474.1">
    <property type="nucleotide sequence ID" value="NZ_FOZU01000033.1"/>
</dbReference>
<evidence type="ECO:0000313" key="2">
    <source>
        <dbReference type="Proteomes" id="UP000182827"/>
    </source>
</evidence>
<dbReference type="Proteomes" id="UP000182827">
    <property type="component" value="Unassembled WGS sequence"/>
</dbReference>
<dbReference type="AlphaFoldDB" id="A0A1I6VV34"/>
<sequence>MDIQKEREAFNNEFGVDDADTFPAFTGGIESSAALKCNWLGWKKRAEYECRENPEKIEIEGLKTIHKLCRFGADHNMEGCSFTEIVERMFDELELAKAQAVPYEPGSFKSSHEIIINETKSELIDGYDIAKEDEYLLESLVYRGVCIGKAQAVPEGFVLVPRVITDEWMAVYVDPVVTKYCKDYEDLPFSVEESELPEIRESHRLPIRNAHKRLMQVIEAQEQADESI</sequence>
<dbReference type="EMBL" id="FOZU01000033">
    <property type="protein sequence ID" value="SFT17586.1"/>
    <property type="molecule type" value="Genomic_DNA"/>
</dbReference>